<dbReference type="Gene3D" id="3.40.50.10540">
    <property type="entry name" value="Crotonobetainyl-coa:carnitine coa-transferase, domain 1"/>
    <property type="match status" value="1"/>
</dbReference>
<proteinExistence type="predicted"/>
<dbReference type="Gene3D" id="3.30.1540.10">
    <property type="entry name" value="formyl-coa transferase, domain 3"/>
    <property type="match status" value="1"/>
</dbReference>
<dbReference type="PANTHER" id="PTHR48207:SF3">
    <property type="entry name" value="SUCCINATE--HYDROXYMETHYLGLUTARATE COA-TRANSFERASE"/>
    <property type="match status" value="1"/>
</dbReference>
<protein>
    <submittedName>
        <fullName evidence="3">CoA-transferase</fullName>
    </submittedName>
</protein>
<feature type="compositionally biased region" description="Basic and acidic residues" evidence="2">
    <location>
        <begin position="36"/>
        <end position="46"/>
    </location>
</feature>
<reference evidence="4" key="1">
    <citation type="submission" date="2015-09" db="EMBL/GenBank/DDBJ databases">
        <authorList>
            <person name="Shao Z."/>
            <person name="Wang L."/>
        </authorList>
    </citation>
    <scope>NUCLEOTIDE SEQUENCE [LARGE SCALE GENOMIC DNA]</scope>
    <source>
        <strain evidence="4">F13-1</strain>
    </source>
</reference>
<keyword evidence="4" id="KW-1185">Reference proteome</keyword>
<keyword evidence="1 3" id="KW-0808">Transferase</keyword>
<dbReference type="PANTHER" id="PTHR48207">
    <property type="entry name" value="SUCCINATE--HYDROXYMETHYLGLUTARATE COA-TRANSFERASE"/>
    <property type="match status" value="1"/>
</dbReference>
<dbReference type="InterPro" id="IPR050483">
    <property type="entry name" value="CoA-transferase_III_domain"/>
</dbReference>
<dbReference type="Proteomes" id="UP000217763">
    <property type="component" value="Chromosome"/>
</dbReference>
<dbReference type="Pfam" id="PF02515">
    <property type="entry name" value="CoA_transf_3"/>
    <property type="match status" value="1"/>
</dbReference>
<accession>A0A291HT61</accession>
<dbReference type="InterPro" id="IPR044855">
    <property type="entry name" value="CoA-Trfase_III_dom3_sf"/>
</dbReference>
<sequence length="402" mass="42801">MSALHGLKVLDLSRVLAGPLAGQLLADLGAEVTKVERPGEGDDTRRWGPPFLADEDGAATPESAYYLSANRGKASVTIDLTRPEGQALVRRLAAGSDVVIENFKRGGLARYGLDYPALKALNPRLVYCSITGFGQDGPYADRPGYDLLVQGMSGLMSITGEADGEPMKTGVAITDLCTGLYAALAILAALAHREHSGEGQYIDLALLDVATSLLSYQANNYLVGGRVPARMGNAHPSIVPYQVFATADGHLLLAVGNDGQFRAFCEAAACPGLASDERYAGNRGRVAHREELIARLAPVLRGRTTADWLHRLEAAGVPCGPINTVDQVFADPQLRHRGMVLELDHPLAPGLRLLGNPIRLSGTPLACRRAPPRLGADTGRVLAERLGLDEAEIRRLRAEAVI</sequence>
<dbReference type="InterPro" id="IPR003673">
    <property type="entry name" value="CoA-Trfase_fam_III"/>
</dbReference>
<gene>
    <name evidence="3" type="ORF">AN401_17045</name>
</gene>
<feature type="region of interest" description="Disordered" evidence="2">
    <location>
        <begin position="36"/>
        <end position="56"/>
    </location>
</feature>
<evidence type="ECO:0000313" key="4">
    <source>
        <dbReference type="Proteomes" id="UP000217763"/>
    </source>
</evidence>
<dbReference type="SUPFAM" id="SSF89796">
    <property type="entry name" value="CoA-transferase family III (CaiB/BaiF)"/>
    <property type="match status" value="1"/>
</dbReference>
<dbReference type="GO" id="GO:0008410">
    <property type="term" value="F:CoA-transferase activity"/>
    <property type="evidence" value="ECO:0007669"/>
    <property type="project" value="TreeGrafter"/>
</dbReference>
<evidence type="ECO:0000256" key="1">
    <source>
        <dbReference type="ARBA" id="ARBA00022679"/>
    </source>
</evidence>
<dbReference type="AlphaFoldDB" id="A0A291HT61"/>
<evidence type="ECO:0000256" key="2">
    <source>
        <dbReference type="SAM" id="MobiDB-lite"/>
    </source>
</evidence>
<evidence type="ECO:0000313" key="3">
    <source>
        <dbReference type="EMBL" id="ATG75353.1"/>
    </source>
</evidence>
<dbReference type="KEGG" id="zdf:AN401_17045"/>
<dbReference type="InterPro" id="IPR023606">
    <property type="entry name" value="CoA-Trfase_III_dom_1_sf"/>
</dbReference>
<dbReference type="EMBL" id="CP012621">
    <property type="protein sequence ID" value="ATG75353.1"/>
    <property type="molecule type" value="Genomic_DNA"/>
</dbReference>
<dbReference type="RefSeq" id="WP_198401763.1">
    <property type="nucleotide sequence ID" value="NZ_CP012621.1"/>
</dbReference>
<organism evidence="3 4">
    <name type="scientific">Zobellella denitrificans</name>
    <dbReference type="NCBI Taxonomy" id="347534"/>
    <lineage>
        <taxon>Bacteria</taxon>
        <taxon>Pseudomonadati</taxon>
        <taxon>Pseudomonadota</taxon>
        <taxon>Gammaproteobacteria</taxon>
        <taxon>Aeromonadales</taxon>
        <taxon>Aeromonadaceae</taxon>
        <taxon>Zobellella</taxon>
    </lineage>
</organism>
<name>A0A291HT61_9GAMM</name>